<feature type="domain" description="KAP NTPase" evidence="1">
    <location>
        <begin position="14"/>
        <end position="188"/>
    </location>
</feature>
<evidence type="ECO:0000313" key="3">
    <source>
        <dbReference type="Proteomes" id="UP000321362"/>
    </source>
</evidence>
<dbReference type="KEGG" id="mgk:FSB76_24590"/>
<organism evidence="2 3">
    <name type="scientific">Mucilaginibacter ginsenosidivorax</name>
    <dbReference type="NCBI Taxonomy" id="862126"/>
    <lineage>
        <taxon>Bacteria</taxon>
        <taxon>Pseudomonadati</taxon>
        <taxon>Bacteroidota</taxon>
        <taxon>Sphingobacteriia</taxon>
        <taxon>Sphingobacteriales</taxon>
        <taxon>Sphingobacteriaceae</taxon>
        <taxon>Mucilaginibacter</taxon>
    </lineage>
</organism>
<dbReference type="Pfam" id="PF07693">
    <property type="entry name" value="KAP_NTPase"/>
    <property type="match status" value="1"/>
</dbReference>
<dbReference type="AlphaFoldDB" id="A0A5B8W5V0"/>
<protein>
    <recommendedName>
        <fullName evidence="1">KAP NTPase domain-containing protein</fullName>
    </recommendedName>
</protein>
<dbReference type="InterPro" id="IPR011646">
    <property type="entry name" value="KAP_P-loop"/>
</dbReference>
<dbReference type="OrthoDB" id="88903at2"/>
<name>A0A5B8W5V0_9SPHI</name>
<keyword evidence="3" id="KW-1185">Reference proteome</keyword>
<sequence>MSTMNEVYTLIALELLPILKGKTVKISMGIAKMFIRGLLQYKRAGNIDDFLKDISRLSKTALEMKELVLIFDDLDRLPGTVSITEFVGFVNSLVEHDNNKVIVIADQDSITDQKNYLAVKEKTIGTTVEFTAAFDNSFDQIILEKYKKAGFEPYYKYLQELKPMIQELFYAAASTNLRTLIYFLQTFDKIFHDVFYELGLDKNSPDELNFFKLQEIARFAVSVCIEFKSGSISYTNTQGIDEVAAINAQLTQDFLRKAFSDNMRRLNDPSASKVEKEDEKSYKDEFVNKFYNNKTYHFYPSIYRFVTGGDDFDKEELLADLKEKIDDRRQKIYRQDELLNALGYPHCYDLGNEELRKLTAEMYEFALQGLFSLDRYLSVFHFLERFPEILGYDPKEVTEKLKAAVREHAGNFFYVPMLKEHFGVKPDQRNYEYFRDLFQVLNEVNEQVSNAIGRKNDTDLFTAFSQDPDSFYKAVHEQYSDRPILANWDFDAFYIRFQEMTNNQLRGFSTFLKNRYLVYELPLWTEREFFELLSKKVNEKREGEPTLRDIIQEGLSEIVDQILQKPVITN</sequence>
<gene>
    <name evidence="2" type="ORF">FSB76_24590</name>
</gene>
<evidence type="ECO:0000313" key="2">
    <source>
        <dbReference type="EMBL" id="QEC78969.1"/>
    </source>
</evidence>
<dbReference type="EMBL" id="CP042437">
    <property type="protein sequence ID" value="QEC78969.1"/>
    <property type="molecule type" value="Genomic_DNA"/>
</dbReference>
<dbReference type="Proteomes" id="UP000321362">
    <property type="component" value="Chromosome"/>
</dbReference>
<accession>A0A5B8W5V0</accession>
<proteinExistence type="predicted"/>
<evidence type="ECO:0000259" key="1">
    <source>
        <dbReference type="Pfam" id="PF07693"/>
    </source>
</evidence>
<reference evidence="2 3" key="1">
    <citation type="journal article" date="2013" name="J. Microbiol.">
        <title>Mucilaginibacter ginsenosidivorax sp. nov., with ginsenoside converting activity isolated from sediment.</title>
        <authorList>
            <person name="Kim J.K."/>
            <person name="Choi T.E."/>
            <person name="Liu Q.M."/>
            <person name="Park H.Y."/>
            <person name="Yi T.H."/>
            <person name="Yoon M.H."/>
            <person name="Kim S.C."/>
            <person name="Im W.T."/>
        </authorList>
    </citation>
    <scope>NUCLEOTIDE SEQUENCE [LARGE SCALE GENOMIC DNA]</scope>
    <source>
        <strain evidence="2 3">KHI28</strain>
    </source>
</reference>